<evidence type="ECO:0000313" key="1">
    <source>
        <dbReference type="Proteomes" id="UP000504606"/>
    </source>
</evidence>
<gene>
    <name evidence="2" type="primary">LOC113208550</name>
</gene>
<dbReference type="AlphaFoldDB" id="A0A9C6X955"/>
<evidence type="ECO:0000313" key="2">
    <source>
        <dbReference type="RefSeq" id="XP_052131380.1"/>
    </source>
</evidence>
<dbReference type="Gene3D" id="3.80.10.10">
    <property type="entry name" value="Ribonuclease Inhibitor"/>
    <property type="match status" value="1"/>
</dbReference>
<proteinExistence type="predicted"/>
<sequence length="540" mass="60216">MPPSSRGSRKEMTTTPVKISVELTETEKEVIWFLASGEGKCPVREWDEMTKAWNECEKQPTPPLLPDLPDLALLRMLSFLPFKDLLAAVQAVPRLGELTSTRTHRDRPFWNGDGDVSVHVKDAEGFLALLQIAPVHTLQTNSGTDGDVSGRFRSPSRLTLTLDTSPARARGPRNAQRARLLRKLIGPQVKHLDLSEPDLGWLFDGLRNARCLETLHVWHWQLERGTTVLWPQEAAPLPKLHSVRVSILYGAYFDLEMKRGMKAFSSLLRAHSEQLRCVTLSTKQLMPLLDDCSDNLRRLDVVADVGLAAKLRPLSGLKELRIEMPPTPEDALYEEVEDLLRSWPGRLDRLELVGLRDDPLEAVLDAGELTDSLEHLVVQAPSQFNGLLREDAVFERLRSLVLFVLRGTPPLDVLEDICATAMPALELLVVASYFPKSNHCYDYLLKAKATEEYADMAGEVVPVLDDLVMRAGYQSLHVVLRLVCDCDRDPVCCGLLFAHPLAEADGCALCAEATEAAALRCCFYTGSSWSASEVVRRQVT</sequence>
<dbReference type="KEGG" id="foc:113208550"/>
<organism evidence="1 2">
    <name type="scientific">Frankliniella occidentalis</name>
    <name type="common">Western flower thrips</name>
    <name type="synonym">Euthrips occidentalis</name>
    <dbReference type="NCBI Taxonomy" id="133901"/>
    <lineage>
        <taxon>Eukaryota</taxon>
        <taxon>Metazoa</taxon>
        <taxon>Ecdysozoa</taxon>
        <taxon>Arthropoda</taxon>
        <taxon>Hexapoda</taxon>
        <taxon>Insecta</taxon>
        <taxon>Pterygota</taxon>
        <taxon>Neoptera</taxon>
        <taxon>Paraneoptera</taxon>
        <taxon>Thysanoptera</taxon>
        <taxon>Terebrantia</taxon>
        <taxon>Thripoidea</taxon>
        <taxon>Thripidae</taxon>
        <taxon>Frankliniella</taxon>
    </lineage>
</organism>
<dbReference type="Proteomes" id="UP000504606">
    <property type="component" value="Unplaced"/>
</dbReference>
<keyword evidence="1" id="KW-1185">Reference proteome</keyword>
<reference evidence="2" key="1">
    <citation type="submission" date="2025-08" db="UniProtKB">
        <authorList>
            <consortium name="RefSeq"/>
        </authorList>
    </citation>
    <scope>IDENTIFICATION</scope>
    <source>
        <tissue evidence="2">Whole organism</tissue>
    </source>
</reference>
<name>A0A9C6X955_FRAOC</name>
<dbReference type="RefSeq" id="XP_052131380.1">
    <property type="nucleotide sequence ID" value="XM_052275420.1"/>
</dbReference>
<dbReference type="SUPFAM" id="SSF52047">
    <property type="entry name" value="RNI-like"/>
    <property type="match status" value="1"/>
</dbReference>
<dbReference type="GeneID" id="113208550"/>
<protein>
    <submittedName>
        <fullName evidence="2">Uncharacterized protein LOC113208550</fullName>
    </submittedName>
</protein>
<dbReference type="InterPro" id="IPR032675">
    <property type="entry name" value="LRR_dom_sf"/>
</dbReference>
<accession>A0A9C6X955</accession>